<evidence type="ECO:0000256" key="8">
    <source>
        <dbReference type="ARBA" id="ARBA00022840"/>
    </source>
</evidence>
<dbReference type="InterPro" id="IPR027417">
    <property type="entry name" value="P-loop_NTPase"/>
</dbReference>
<feature type="transmembrane region" description="Helical" evidence="14">
    <location>
        <begin position="322"/>
        <end position="340"/>
    </location>
</feature>
<evidence type="ECO:0000256" key="7">
    <source>
        <dbReference type="ARBA" id="ARBA00022741"/>
    </source>
</evidence>
<feature type="compositionally biased region" description="Polar residues" evidence="13">
    <location>
        <begin position="934"/>
        <end position="955"/>
    </location>
</feature>
<dbReference type="GO" id="GO:0005524">
    <property type="term" value="F:ATP binding"/>
    <property type="evidence" value="ECO:0007669"/>
    <property type="project" value="UniProtKB-KW"/>
</dbReference>
<feature type="transmembrane region" description="Helical" evidence="14">
    <location>
        <begin position="561"/>
        <end position="581"/>
    </location>
</feature>
<keyword evidence="6" id="KW-0677">Repeat</keyword>
<dbReference type="InterPro" id="IPR017871">
    <property type="entry name" value="ABC_transporter-like_CS"/>
</dbReference>
<feature type="transmembrane region" description="Helical" evidence="14">
    <location>
        <begin position="1144"/>
        <end position="1162"/>
    </location>
</feature>
<dbReference type="FunFam" id="1.20.1560.10:FF:000001">
    <property type="entry name" value="ATP-binding cassette subfamily C member 1"/>
    <property type="match status" value="1"/>
</dbReference>
<evidence type="ECO:0000256" key="2">
    <source>
        <dbReference type="ARBA" id="ARBA00009726"/>
    </source>
</evidence>
<evidence type="ECO:0000313" key="16">
    <source>
        <dbReference type="Proteomes" id="UP000616769"/>
    </source>
</evidence>
<dbReference type="Proteomes" id="UP000616769">
    <property type="component" value="Unassembled WGS sequence"/>
</dbReference>
<evidence type="ECO:0000256" key="4">
    <source>
        <dbReference type="ARBA" id="ARBA00022554"/>
    </source>
</evidence>
<dbReference type="FunFam" id="3.40.50.300:FF:000997">
    <property type="entry name" value="Multidrug resistance-associated protein 1"/>
    <property type="match status" value="1"/>
</dbReference>
<evidence type="ECO:0000256" key="6">
    <source>
        <dbReference type="ARBA" id="ARBA00022737"/>
    </source>
</evidence>
<feature type="transmembrane region" description="Helical" evidence="14">
    <location>
        <begin position="60"/>
        <end position="85"/>
    </location>
</feature>
<evidence type="ECO:0000313" key="15">
    <source>
        <dbReference type="EMBL" id="KPM07300.1"/>
    </source>
</evidence>
<dbReference type="GO" id="GO:0015431">
    <property type="term" value="F:ABC-type glutathione S-conjugate transporter activity"/>
    <property type="evidence" value="ECO:0007669"/>
    <property type="project" value="UniProtKB-EC"/>
</dbReference>
<feature type="transmembrane region" description="Helical" evidence="14">
    <location>
        <begin position="375"/>
        <end position="397"/>
    </location>
</feature>
<feature type="transmembrane region" description="Helical" evidence="14">
    <location>
        <begin position="1046"/>
        <end position="1070"/>
    </location>
</feature>
<evidence type="ECO:0000256" key="3">
    <source>
        <dbReference type="ARBA" id="ARBA00022448"/>
    </source>
</evidence>
<feature type="transmembrane region" description="Helical" evidence="14">
    <location>
        <begin position="477"/>
        <end position="497"/>
    </location>
</feature>
<evidence type="ECO:0000256" key="13">
    <source>
        <dbReference type="SAM" id="MobiDB-lite"/>
    </source>
</evidence>
<feature type="transmembrane region" description="Helical" evidence="14">
    <location>
        <begin position="448"/>
        <end position="471"/>
    </location>
</feature>
<feature type="transmembrane region" description="Helical" evidence="14">
    <location>
        <begin position="97"/>
        <end position="118"/>
    </location>
</feature>
<feature type="transmembrane region" description="Helical" evidence="14">
    <location>
        <begin position="1254"/>
        <end position="1278"/>
    </location>
</feature>
<dbReference type="CDD" id="cd18603">
    <property type="entry name" value="ABC_6TM_MRP1_2_3_6_D2_like"/>
    <property type="match status" value="1"/>
</dbReference>
<comment type="caution">
    <text evidence="15">The sequence shown here is derived from an EMBL/GenBank/DDBJ whole genome shotgun (WGS) entry which is preliminary data.</text>
</comment>
<comment type="catalytic activity">
    <reaction evidence="12">
        <text>leukotriene C4(in) + ATP + H2O = leukotriene C4(out) + ADP + phosphate + H(+)</text>
        <dbReference type="Rhea" id="RHEA:38963"/>
        <dbReference type="ChEBI" id="CHEBI:15377"/>
        <dbReference type="ChEBI" id="CHEBI:15378"/>
        <dbReference type="ChEBI" id="CHEBI:30616"/>
        <dbReference type="ChEBI" id="CHEBI:43474"/>
        <dbReference type="ChEBI" id="CHEBI:57973"/>
        <dbReference type="ChEBI" id="CHEBI:456216"/>
    </reaction>
    <physiologicalReaction direction="left-to-right" evidence="12">
        <dbReference type="Rhea" id="RHEA:38964"/>
    </physiologicalReaction>
</comment>
<keyword evidence="10 14" id="KW-0472">Membrane</keyword>
<dbReference type="PROSITE" id="PS50929">
    <property type="entry name" value="ABC_TM1F"/>
    <property type="match status" value="2"/>
</dbReference>
<dbReference type="EC" id="7.6.2.3" evidence="11"/>
<accession>A0A132AA11</accession>
<evidence type="ECO:0000256" key="9">
    <source>
        <dbReference type="ARBA" id="ARBA00022989"/>
    </source>
</evidence>
<dbReference type="SUPFAM" id="SSF90123">
    <property type="entry name" value="ABC transporter transmembrane region"/>
    <property type="match status" value="2"/>
</dbReference>
<dbReference type="InterPro" id="IPR050173">
    <property type="entry name" value="ABC_transporter_C-like"/>
</dbReference>
<dbReference type="FunFam" id="1.20.1560.10:FF:000020">
    <property type="entry name" value="ABC metal ion transporter"/>
    <property type="match status" value="1"/>
</dbReference>
<evidence type="ECO:0000256" key="11">
    <source>
        <dbReference type="ARBA" id="ARBA00024220"/>
    </source>
</evidence>
<dbReference type="PROSITE" id="PS00211">
    <property type="entry name" value="ABC_TRANSPORTER_1"/>
    <property type="match status" value="1"/>
</dbReference>
<dbReference type="Pfam" id="PF00005">
    <property type="entry name" value="ABC_tran"/>
    <property type="match status" value="2"/>
</dbReference>
<dbReference type="Gene3D" id="1.20.1560.10">
    <property type="entry name" value="ABC transporter type 1, transmembrane domain"/>
    <property type="match status" value="2"/>
</dbReference>
<dbReference type="InterPro" id="IPR003439">
    <property type="entry name" value="ABC_transporter-like_ATP-bd"/>
</dbReference>
<evidence type="ECO:0000256" key="5">
    <source>
        <dbReference type="ARBA" id="ARBA00022692"/>
    </source>
</evidence>
<keyword evidence="3" id="KW-0813">Transport</keyword>
<keyword evidence="9 14" id="KW-1133">Transmembrane helix</keyword>
<dbReference type="SUPFAM" id="SSF52540">
    <property type="entry name" value="P-loop containing nucleoside triphosphate hydrolases"/>
    <property type="match status" value="2"/>
</dbReference>
<dbReference type="Gene3D" id="3.40.50.300">
    <property type="entry name" value="P-loop containing nucleotide triphosphate hydrolases"/>
    <property type="match status" value="2"/>
</dbReference>
<protein>
    <recommendedName>
        <fullName evidence="11">ABC-type glutathione-S-conjugate transporter</fullName>
        <ecNumber evidence="11">7.6.2.3</ecNumber>
    </recommendedName>
</protein>
<dbReference type="InterPro" id="IPR036640">
    <property type="entry name" value="ABC1_TM_sf"/>
</dbReference>
<dbReference type="PROSITE" id="PS50893">
    <property type="entry name" value="ABC_TRANSPORTER_2"/>
    <property type="match status" value="2"/>
</dbReference>
<keyword evidence="4" id="KW-0926">Vacuole</keyword>
<comment type="similarity">
    <text evidence="2">Belongs to the ABC transporter superfamily. ABCC family. Conjugate transporter (TC 3.A.1.208) subfamily.</text>
</comment>
<gene>
    <name evidence="15" type="ORF">QR98_0057900</name>
</gene>
<feature type="transmembrane region" description="Helical" evidence="14">
    <location>
        <begin position="138"/>
        <end position="160"/>
    </location>
</feature>
<dbReference type="Pfam" id="PF00664">
    <property type="entry name" value="ABC_membrane"/>
    <property type="match status" value="2"/>
</dbReference>
<dbReference type="CDD" id="cd03250">
    <property type="entry name" value="ABCC_MRP_domain1"/>
    <property type="match status" value="1"/>
</dbReference>
<dbReference type="InterPro" id="IPR003593">
    <property type="entry name" value="AAA+_ATPase"/>
</dbReference>
<proteinExistence type="inferred from homology"/>
<name>A0A132AA11_SARSC</name>
<reference evidence="15 16" key="1">
    <citation type="journal article" date="2015" name="Parasit. Vectors">
        <title>Draft genome of the scabies mite.</title>
        <authorList>
            <person name="Rider S.D.Jr."/>
            <person name="Morgan M.S."/>
            <person name="Arlian L.G."/>
        </authorList>
    </citation>
    <scope>NUCLEOTIDE SEQUENCE [LARGE SCALE GENOMIC DNA]</scope>
    <source>
        <strain evidence="15">Arlian Lab</strain>
    </source>
</reference>
<dbReference type="PANTHER" id="PTHR24223">
    <property type="entry name" value="ATP-BINDING CASSETTE SUB-FAMILY C"/>
    <property type="match status" value="1"/>
</dbReference>
<organism evidence="15 16">
    <name type="scientific">Sarcoptes scabiei</name>
    <name type="common">Itch mite</name>
    <name type="synonym">Acarus scabiei</name>
    <dbReference type="NCBI Taxonomy" id="52283"/>
    <lineage>
        <taxon>Eukaryota</taxon>
        <taxon>Metazoa</taxon>
        <taxon>Ecdysozoa</taxon>
        <taxon>Arthropoda</taxon>
        <taxon>Chelicerata</taxon>
        <taxon>Arachnida</taxon>
        <taxon>Acari</taxon>
        <taxon>Acariformes</taxon>
        <taxon>Sarcoptiformes</taxon>
        <taxon>Astigmata</taxon>
        <taxon>Psoroptidia</taxon>
        <taxon>Sarcoptoidea</taxon>
        <taxon>Sarcoptidae</taxon>
        <taxon>Sarcoptinae</taxon>
        <taxon>Sarcoptes</taxon>
    </lineage>
</organism>
<feature type="transmembrane region" description="Helical" evidence="14">
    <location>
        <begin position="593"/>
        <end position="618"/>
    </location>
</feature>
<dbReference type="GO" id="GO:0005774">
    <property type="term" value="C:vacuolar membrane"/>
    <property type="evidence" value="ECO:0007669"/>
    <property type="project" value="UniProtKB-SubCell"/>
</dbReference>
<dbReference type="EMBL" id="JXLN01011467">
    <property type="protein sequence ID" value="KPM07300.1"/>
    <property type="molecule type" value="Genomic_DNA"/>
</dbReference>
<evidence type="ECO:0000256" key="10">
    <source>
        <dbReference type="ARBA" id="ARBA00023136"/>
    </source>
</evidence>
<evidence type="ECO:0000256" key="1">
    <source>
        <dbReference type="ARBA" id="ARBA00004128"/>
    </source>
</evidence>
<feature type="compositionally biased region" description="Basic and acidic residues" evidence="13">
    <location>
        <begin position="956"/>
        <end position="966"/>
    </location>
</feature>
<feature type="region of interest" description="Disordered" evidence="13">
    <location>
        <begin position="934"/>
        <end position="966"/>
    </location>
</feature>
<keyword evidence="5 14" id="KW-0812">Transmembrane</keyword>
<comment type="subcellular location">
    <subcellularLocation>
        <location evidence="1">Vacuole membrane</location>
        <topology evidence="1">Multi-pass membrane protein</topology>
    </subcellularLocation>
</comment>
<dbReference type="GO" id="GO:0016887">
    <property type="term" value="F:ATP hydrolysis activity"/>
    <property type="evidence" value="ECO:0007669"/>
    <property type="project" value="InterPro"/>
</dbReference>
<dbReference type="SMART" id="SM00382">
    <property type="entry name" value="AAA"/>
    <property type="match status" value="2"/>
</dbReference>
<dbReference type="InterPro" id="IPR011527">
    <property type="entry name" value="ABC1_TM_dom"/>
</dbReference>
<dbReference type="OrthoDB" id="6501367at2759"/>
<dbReference type="PANTHER" id="PTHR24223:SF443">
    <property type="entry name" value="MULTIDRUG-RESISTANCE LIKE PROTEIN 1, ISOFORM I"/>
    <property type="match status" value="1"/>
</dbReference>
<keyword evidence="7" id="KW-0547">Nucleotide-binding</keyword>
<dbReference type="FunFam" id="3.40.50.300:FF:000074">
    <property type="entry name" value="Multidrug resistance-associated protein 5 isoform 1"/>
    <property type="match status" value="1"/>
</dbReference>
<evidence type="ECO:0000256" key="14">
    <source>
        <dbReference type="SAM" id="Phobius"/>
    </source>
</evidence>
<keyword evidence="8" id="KW-0067">ATP-binding</keyword>
<evidence type="ECO:0000256" key="12">
    <source>
        <dbReference type="ARBA" id="ARBA00047523"/>
    </source>
</evidence>
<dbReference type="VEuPathDB" id="VectorBase:SSCA008199"/>
<feature type="transmembrane region" description="Helical" evidence="14">
    <location>
        <begin position="21"/>
        <end position="40"/>
    </location>
</feature>
<feature type="transmembrane region" description="Helical" evidence="14">
    <location>
        <begin position="1227"/>
        <end position="1248"/>
    </location>
</feature>
<sequence length="1565" mass="177638">MRSSKNIRSFSNSISHNYYNVSRLISIIFLLLINLIQLVHDLCFHDPILKMMNIDLESDYYSSSQADITSSILNLLTYILFAFLTQFHRRKGKSTSGVAWIFTFLSWISFTPIMYTFLTQGIDENNNFLKIGFVKSNFRLFFLSGLIFAYAFKLTIIFLLTCFADRKQPSQTAVNLINHSPNTDLCNSKEENFVDSFELNSPYELNENPIDSESRNENAHGQQTLLPKSQKILCPKLKASFLSRIIFWWFNDLAMTGFQRSLKLEDLWELEPSNLTRNIAPEFDRHWLQHSKTRKIKKNALQFETSEVDTVILDENKRQPGIVWALTKTFGYSFLFGAIFKLGHDILQFASPQLLRFFITFVKKPSSEEPIWHGYFIASLFFIVATIQSLMLNYYFYMMFRIGMQVRTVLVSAVYRKSLKLSNSARKKTTTGEIINLMSVDAQRFVDLLPFLNLLWSSPLQILLATYFLWIQLGPSVLAGLVVMVLMIPINGFISSYQRKLQMKQMKKKDERVKVINELLNGIRVIKLYAWEIPFIKKVDSIRSKEIEYLKKIAYLHSTTSFLWTCAPFMVSFVTFGIYVLSSETNVLDPEKAFVSLALFNLLRFPMSMLPMMISMLINVSVSIKRLNQFLNSIELENYVDKSTEISNDIVMKIENGCFSWDSVDNSDAMNKTKKKVVKRNFKNENDVSAVINEPLLTEDNVQDNKITDVATTNLKPSLNSINLEIKKGSLVAVVGHVGSGKSSLLSALLGDMEYISGKVNIDPSSTIAYVAQQAWIQNVTLKENILFGSPFNKTRYDSVIEMCALKPDIAILPGGDETEIGEKGINLSGGQKQRVSIARACYTQSDIILMDDPLSAVDSHVAKHIFQKVISSKKGFLKDRTRILVTNNLSFLAEVDQIIVLNRGSISETGTYQQLMSNSGKFAELMREYSTSESQHQNSDSSEQLIRSASLSKDNSSDKFKKRGQTEKLIDSERTETGGVKLSVYLTYFRSLTYIWLFIVSLGFVGMQTASVFSNVWLAVWSNDVVSSSNITQQDIELRNHRLSIYGILGLIQALCVVIGALAMANGVVNSSKVLHHSLLGRIMRSPIQFFDTTPMGRVVNRFSKDVDTIDSTIPHTLRGWFICFLQVVSTFVLIIIEIKVFMIVAVPILLFYYLIQKFYVTTSRQLKRLESVTRSPIYSHFGETLQGVSTIRAYDCSKRFIQESNNRVDINQKCYFPSFIANRWLAVRLEFCGNVITLFSAVFAVISRNSFYSAPGFAGLIMSYALNITQTLNWLIRMTSEMETNVVSVERIDEYCQLPTEREWTRSKNIDPIIPMNWPEKGEIKFSEFVVRYRDGMNIVLNNISINVLSGEKIGIVGRTGAGKSTLTLSLFRLLEGAKGSIEIDDIDIGKIGLHELRSRLSVIPQDPILFSGTIRSNLDPFGVNTDEQLWIALAHSHLKEYISSLESGLDYPVSENGENLSVGQRQLICLARALLRKTKILILDEATAAIDLETDALIQQTIKKEFANCTILTIAHRLNTIIDSNRVLVLDKGKVVEFDSPQTLLADPRTRFYALAKDARII</sequence>
<dbReference type="CDD" id="cd18595">
    <property type="entry name" value="ABC_6TM_MRP1_2_3_6_D1_like"/>
    <property type="match status" value="1"/>
</dbReference>
<dbReference type="GO" id="GO:0000323">
    <property type="term" value="C:lytic vacuole"/>
    <property type="evidence" value="ECO:0007669"/>
    <property type="project" value="UniProtKB-ARBA"/>
</dbReference>
<dbReference type="CDD" id="cd03244">
    <property type="entry name" value="ABCC_MRP_domain2"/>
    <property type="match status" value="1"/>
</dbReference>